<dbReference type="OrthoDB" id="9804723at2"/>
<dbReference type="InterPro" id="IPR050471">
    <property type="entry name" value="AB_hydrolase"/>
</dbReference>
<sequence>MPMFEADDGVSLYYQEWDGDPGLPLVVLHHGFIADHRTNWVGPGVVDALVSAGRRVAALDARGHGRSDKPHDPARYGEARMARDLVALVDQLVGPADYDLVGYSMGAVVALITATRDPRVRRLVVGGVGEGVVACGGVDTRAVGREPLRDALLAEDPAAVSPAAAGFRRFVDALRGDRVALAAQASVLHDQPIPLDAITAPTLVLPGRDDHLASRPRALADAIPGAELRVVAGDHLGTVREPEFHSALIEFLAG</sequence>
<evidence type="ECO:0000313" key="2">
    <source>
        <dbReference type="EMBL" id="OLF14150.1"/>
    </source>
</evidence>
<comment type="caution">
    <text evidence="2">The sequence shown here is derived from an EMBL/GenBank/DDBJ whole genome shotgun (WGS) entry which is preliminary data.</text>
</comment>
<dbReference type="Pfam" id="PF00561">
    <property type="entry name" value="Abhydrolase_1"/>
    <property type="match status" value="1"/>
</dbReference>
<name>A0A7Z0WRS7_9PSEU</name>
<dbReference type="PANTHER" id="PTHR43433">
    <property type="entry name" value="HYDROLASE, ALPHA/BETA FOLD FAMILY PROTEIN"/>
    <property type="match status" value="1"/>
</dbReference>
<keyword evidence="2" id="KW-0378">Hydrolase</keyword>
<dbReference type="RefSeq" id="WP_075131097.1">
    <property type="nucleotide sequence ID" value="NZ_MSIF01000001.1"/>
</dbReference>
<dbReference type="AlphaFoldDB" id="A0A7Z0WRS7"/>
<dbReference type="InterPro" id="IPR000073">
    <property type="entry name" value="AB_hydrolase_1"/>
</dbReference>
<proteinExistence type="predicted"/>
<evidence type="ECO:0000259" key="1">
    <source>
        <dbReference type="Pfam" id="PF00561"/>
    </source>
</evidence>
<gene>
    <name evidence="2" type="ORF">BLA60_03050</name>
</gene>
<feature type="domain" description="AB hydrolase-1" evidence="1">
    <location>
        <begin position="24"/>
        <end position="124"/>
    </location>
</feature>
<dbReference type="GO" id="GO:0016787">
    <property type="term" value="F:hydrolase activity"/>
    <property type="evidence" value="ECO:0007669"/>
    <property type="project" value="UniProtKB-KW"/>
</dbReference>
<dbReference type="Proteomes" id="UP000185696">
    <property type="component" value="Unassembled WGS sequence"/>
</dbReference>
<protein>
    <submittedName>
        <fullName evidence="2">Alpha/beta hydrolase</fullName>
    </submittedName>
</protein>
<dbReference type="InterPro" id="IPR029058">
    <property type="entry name" value="AB_hydrolase_fold"/>
</dbReference>
<dbReference type="EMBL" id="MSIF01000001">
    <property type="protein sequence ID" value="OLF14150.1"/>
    <property type="molecule type" value="Genomic_DNA"/>
</dbReference>
<dbReference type="SUPFAM" id="SSF53474">
    <property type="entry name" value="alpha/beta-Hydrolases"/>
    <property type="match status" value="1"/>
</dbReference>
<dbReference type="PANTHER" id="PTHR43433:SF5">
    <property type="entry name" value="AB HYDROLASE-1 DOMAIN-CONTAINING PROTEIN"/>
    <property type="match status" value="1"/>
</dbReference>
<keyword evidence="3" id="KW-1185">Reference proteome</keyword>
<dbReference type="Gene3D" id="3.40.50.1820">
    <property type="entry name" value="alpha/beta hydrolase"/>
    <property type="match status" value="1"/>
</dbReference>
<evidence type="ECO:0000313" key="3">
    <source>
        <dbReference type="Proteomes" id="UP000185696"/>
    </source>
</evidence>
<reference evidence="2 3" key="1">
    <citation type="submission" date="2016-12" db="EMBL/GenBank/DDBJ databases">
        <title>The draft genome sequence of Actinophytocola xinjiangensis.</title>
        <authorList>
            <person name="Wang W."/>
            <person name="Yuan L."/>
        </authorList>
    </citation>
    <scope>NUCLEOTIDE SEQUENCE [LARGE SCALE GENOMIC DNA]</scope>
    <source>
        <strain evidence="2 3">CGMCC 4.4663</strain>
    </source>
</reference>
<organism evidence="2 3">
    <name type="scientific">Actinophytocola xinjiangensis</name>
    <dbReference type="NCBI Taxonomy" id="485602"/>
    <lineage>
        <taxon>Bacteria</taxon>
        <taxon>Bacillati</taxon>
        <taxon>Actinomycetota</taxon>
        <taxon>Actinomycetes</taxon>
        <taxon>Pseudonocardiales</taxon>
        <taxon>Pseudonocardiaceae</taxon>
    </lineage>
</organism>
<accession>A0A7Z0WRS7</accession>